<reference evidence="1" key="2">
    <citation type="submission" date="2025-09" db="UniProtKB">
        <authorList>
            <consortium name="Ensembl"/>
        </authorList>
    </citation>
    <scope>IDENTIFICATION</scope>
</reference>
<dbReference type="AlphaFoldDB" id="A0A8C8JPV6"/>
<sequence>SCTSSCSLQCARAPSILNPWGAERQGQVTPPVDAFRGGTSIQTELQVLRSVVGMGHLLRDAHRQGQVAPQLPYDNRHADVAGMQLHVATGAMLRDPQRLYLPGRVVNVVVRGPTAHGTVYEGSGQIICYCLVNTLVCTLLKGLEYDGDLWTHKRYWPANLFNSNPPF</sequence>
<keyword evidence="2" id="KW-1185">Reference proteome</keyword>
<evidence type="ECO:0000313" key="1">
    <source>
        <dbReference type="Ensembl" id="ENSOTSP00005096051.1"/>
    </source>
</evidence>
<organism evidence="1 2">
    <name type="scientific">Oncorhynchus tshawytscha</name>
    <name type="common">Chinook salmon</name>
    <name type="synonym">Salmo tshawytscha</name>
    <dbReference type="NCBI Taxonomy" id="74940"/>
    <lineage>
        <taxon>Eukaryota</taxon>
        <taxon>Metazoa</taxon>
        <taxon>Chordata</taxon>
        <taxon>Craniata</taxon>
        <taxon>Vertebrata</taxon>
        <taxon>Euteleostomi</taxon>
        <taxon>Actinopterygii</taxon>
        <taxon>Neopterygii</taxon>
        <taxon>Teleostei</taxon>
        <taxon>Protacanthopterygii</taxon>
        <taxon>Salmoniformes</taxon>
        <taxon>Salmonidae</taxon>
        <taxon>Salmoninae</taxon>
        <taxon>Oncorhynchus</taxon>
    </lineage>
</organism>
<evidence type="ECO:0000313" key="2">
    <source>
        <dbReference type="Proteomes" id="UP000694402"/>
    </source>
</evidence>
<proteinExistence type="predicted"/>
<reference evidence="1" key="1">
    <citation type="submission" date="2025-08" db="UniProtKB">
        <authorList>
            <consortium name="Ensembl"/>
        </authorList>
    </citation>
    <scope>IDENTIFICATION</scope>
</reference>
<dbReference type="Proteomes" id="UP000694402">
    <property type="component" value="Unassembled WGS sequence"/>
</dbReference>
<name>A0A8C8JPV6_ONCTS</name>
<dbReference type="Ensembl" id="ENSOTST00005104043.2">
    <property type="protein sequence ID" value="ENSOTSP00005096051.1"/>
    <property type="gene ID" value="ENSOTSG00005044632.2"/>
</dbReference>
<protein>
    <submittedName>
        <fullName evidence="1">Uncharacterized protein</fullName>
    </submittedName>
</protein>
<accession>A0A8C8JPV6</accession>
<dbReference type="GeneTree" id="ENSGT00940000176950"/>